<name>A0A5C3M115_9AGAR</name>
<gene>
    <name evidence="1" type="ORF">BDQ12DRAFT_665468</name>
</gene>
<proteinExistence type="predicted"/>
<accession>A0A5C3M115</accession>
<evidence type="ECO:0000313" key="1">
    <source>
        <dbReference type="EMBL" id="TFK39109.1"/>
    </source>
</evidence>
<sequence>MTADSSVPLLPLPPPSLSFVLAERSSTLSSLPPNSPKTHVTPIVLGSNCPAFWLERSVVSIHFSPPLAQHHHIALMMTNMTNDDVDQWEGCMEVTLEIIHMPAAHHDTGTPAPLHHSAGVPVPYHNTQMLPPAMMMMASDDAHWQQLCTSIANNELHHSAAANDNGTQRRQ</sequence>
<dbReference type="AlphaFoldDB" id="A0A5C3M115"/>
<dbReference type="Proteomes" id="UP000308652">
    <property type="component" value="Unassembled WGS sequence"/>
</dbReference>
<keyword evidence="2" id="KW-1185">Reference proteome</keyword>
<organism evidence="1 2">
    <name type="scientific">Crucibulum laeve</name>
    <dbReference type="NCBI Taxonomy" id="68775"/>
    <lineage>
        <taxon>Eukaryota</taxon>
        <taxon>Fungi</taxon>
        <taxon>Dikarya</taxon>
        <taxon>Basidiomycota</taxon>
        <taxon>Agaricomycotina</taxon>
        <taxon>Agaricomycetes</taxon>
        <taxon>Agaricomycetidae</taxon>
        <taxon>Agaricales</taxon>
        <taxon>Agaricineae</taxon>
        <taxon>Nidulariaceae</taxon>
        <taxon>Crucibulum</taxon>
    </lineage>
</organism>
<dbReference type="EMBL" id="ML213600">
    <property type="protein sequence ID" value="TFK39109.1"/>
    <property type="molecule type" value="Genomic_DNA"/>
</dbReference>
<protein>
    <submittedName>
        <fullName evidence="1">Uncharacterized protein</fullName>
    </submittedName>
</protein>
<evidence type="ECO:0000313" key="2">
    <source>
        <dbReference type="Proteomes" id="UP000308652"/>
    </source>
</evidence>
<reference evidence="1 2" key="1">
    <citation type="journal article" date="2019" name="Nat. Ecol. Evol.">
        <title>Megaphylogeny resolves global patterns of mushroom evolution.</title>
        <authorList>
            <person name="Varga T."/>
            <person name="Krizsan K."/>
            <person name="Foldi C."/>
            <person name="Dima B."/>
            <person name="Sanchez-Garcia M."/>
            <person name="Sanchez-Ramirez S."/>
            <person name="Szollosi G.J."/>
            <person name="Szarkandi J.G."/>
            <person name="Papp V."/>
            <person name="Albert L."/>
            <person name="Andreopoulos W."/>
            <person name="Angelini C."/>
            <person name="Antonin V."/>
            <person name="Barry K.W."/>
            <person name="Bougher N.L."/>
            <person name="Buchanan P."/>
            <person name="Buyck B."/>
            <person name="Bense V."/>
            <person name="Catcheside P."/>
            <person name="Chovatia M."/>
            <person name="Cooper J."/>
            <person name="Damon W."/>
            <person name="Desjardin D."/>
            <person name="Finy P."/>
            <person name="Geml J."/>
            <person name="Haridas S."/>
            <person name="Hughes K."/>
            <person name="Justo A."/>
            <person name="Karasinski D."/>
            <person name="Kautmanova I."/>
            <person name="Kiss B."/>
            <person name="Kocsube S."/>
            <person name="Kotiranta H."/>
            <person name="LaButti K.M."/>
            <person name="Lechner B.E."/>
            <person name="Liimatainen K."/>
            <person name="Lipzen A."/>
            <person name="Lukacs Z."/>
            <person name="Mihaltcheva S."/>
            <person name="Morgado L.N."/>
            <person name="Niskanen T."/>
            <person name="Noordeloos M.E."/>
            <person name="Ohm R.A."/>
            <person name="Ortiz-Santana B."/>
            <person name="Ovrebo C."/>
            <person name="Racz N."/>
            <person name="Riley R."/>
            <person name="Savchenko A."/>
            <person name="Shiryaev A."/>
            <person name="Soop K."/>
            <person name="Spirin V."/>
            <person name="Szebenyi C."/>
            <person name="Tomsovsky M."/>
            <person name="Tulloss R.E."/>
            <person name="Uehling J."/>
            <person name="Grigoriev I.V."/>
            <person name="Vagvolgyi C."/>
            <person name="Papp T."/>
            <person name="Martin F.M."/>
            <person name="Miettinen O."/>
            <person name="Hibbett D.S."/>
            <person name="Nagy L.G."/>
        </authorList>
    </citation>
    <scope>NUCLEOTIDE SEQUENCE [LARGE SCALE GENOMIC DNA]</scope>
    <source>
        <strain evidence="1 2">CBS 166.37</strain>
    </source>
</reference>